<organism evidence="2 3">
    <name type="scientific">Rahnella contaminans</name>
    <dbReference type="NCBI Taxonomy" id="2703882"/>
    <lineage>
        <taxon>Bacteria</taxon>
        <taxon>Pseudomonadati</taxon>
        <taxon>Pseudomonadota</taxon>
        <taxon>Gammaproteobacteria</taxon>
        <taxon>Enterobacterales</taxon>
        <taxon>Yersiniaceae</taxon>
        <taxon>Rahnella</taxon>
    </lineage>
</organism>
<keyword evidence="2" id="KW-0238">DNA-binding</keyword>
<reference evidence="2 3" key="1">
    <citation type="submission" date="2020-03" db="EMBL/GenBank/DDBJ databases">
        <title>Rahnella aceri sp. nov., isoated from traditional Jeju Makgeolli.</title>
        <authorList>
            <person name="Kim I.S."/>
            <person name="Jeon D."/>
        </authorList>
    </citation>
    <scope>NUCLEOTIDE SEQUENCE [LARGE SCALE GENOMIC DNA]</scope>
    <source>
        <strain evidence="2 3">Lac-M11</strain>
    </source>
</reference>
<dbReference type="Pfam" id="PF14090">
    <property type="entry name" value="HTH_39"/>
    <property type="match status" value="1"/>
</dbReference>
<evidence type="ECO:0000313" key="3">
    <source>
        <dbReference type="Proteomes" id="UP000476696"/>
    </source>
</evidence>
<proteinExistence type="predicted"/>
<keyword evidence="3" id="KW-1185">Reference proteome</keyword>
<dbReference type="Proteomes" id="UP000476696">
    <property type="component" value="Unassembled WGS sequence"/>
</dbReference>
<dbReference type="AlphaFoldDB" id="A0A6M2AY35"/>
<dbReference type="GO" id="GO:0003677">
    <property type="term" value="F:DNA binding"/>
    <property type="evidence" value="ECO:0007669"/>
    <property type="project" value="UniProtKB-KW"/>
</dbReference>
<dbReference type="EMBL" id="JAADJS010000001">
    <property type="protein sequence ID" value="NGX85845.1"/>
    <property type="molecule type" value="Genomic_DNA"/>
</dbReference>
<feature type="domain" description="Winged helix-turn-helix" evidence="1">
    <location>
        <begin position="145"/>
        <end position="207"/>
    </location>
</feature>
<protein>
    <submittedName>
        <fullName evidence="2">DNA-binding protein</fullName>
    </submittedName>
</protein>
<dbReference type="RefSeq" id="WP_165058674.1">
    <property type="nucleotide sequence ID" value="NZ_JAADJS010000001.1"/>
</dbReference>
<evidence type="ECO:0000259" key="1">
    <source>
        <dbReference type="Pfam" id="PF14090"/>
    </source>
</evidence>
<accession>A0A6M2AY35</accession>
<comment type="caution">
    <text evidence="2">The sequence shown here is derived from an EMBL/GenBank/DDBJ whole genome shotgun (WGS) entry which is preliminary data.</text>
</comment>
<name>A0A6M2AY35_9GAMM</name>
<sequence length="217" mass="24806">MSERIDYQIEKYQFAAIDESPRLTQQWAEVTEECRQIKAGSEERLHIALLNVDYVTSFEIPFRLQLIRAPQLIDQLRKTLPLGRKPVTISESRYGCVYSIRADLNNVPDAFRYRFTHRIRRVTADGVTTAAYQEIAKQIKAPRERLRLALEAGLSVTALDGLFWFGMQRIAADISTLRKSGMRISTAEAEAFDNLTGTTRRVPVYRLGLPLENNKTA</sequence>
<evidence type="ECO:0000313" key="2">
    <source>
        <dbReference type="EMBL" id="NGX85845.1"/>
    </source>
</evidence>
<dbReference type="InterPro" id="IPR055245">
    <property type="entry name" value="HTH_proteobacteria"/>
</dbReference>
<gene>
    <name evidence="2" type="ORF">GW579_01935</name>
</gene>